<organism evidence="6 7">
    <name type="scientific">Dyella psychrodurans</name>
    <dbReference type="NCBI Taxonomy" id="1927960"/>
    <lineage>
        <taxon>Bacteria</taxon>
        <taxon>Pseudomonadati</taxon>
        <taxon>Pseudomonadota</taxon>
        <taxon>Gammaproteobacteria</taxon>
        <taxon>Lysobacterales</taxon>
        <taxon>Rhodanobacteraceae</taxon>
        <taxon>Dyella</taxon>
    </lineage>
</organism>
<dbReference type="GO" id="GO:0043565">
    <property type="term" value="F:sequence-specific DNA binding"/>
    <property type="evidence" value="ECO:0007669"/>
    <property type="project" value="TreeGrafter"/>
</dbReference>
<feature type="domain" description="HTH lysR-type" evidence="5">
    <location>
        <begin position="8"/>
        <end position="65"/>
    </location>
</feature>
<gene>
    <name evidence="6" type="ORF">DWU99_02400</name>
</gene>
<evidence type="ECO:0000256" key="3">
    <source>
        <dbReference type="ARBA" id="ARBA00023125"/>
    </source>
</evidence>
<dbReference type="RefSeq" id="WP_115476389.1">
    <property type="nucleotide sequence ID" value="NZ_QRBF01000001.1"/>
</dbReference>
<dbReference type="SUPFAM" id="SSF53850">
    <property type="entry name" value="Periplasmic binding protein-like II"/>
    <property type="match status" value="1"/>
</dbReference>
<dbReference type="Gene3D" id="1.10.10.10">
    <property type="entry name" value="Winged helix-like DNA-binding domain superfamily/Winged helix DNA-binding domain"/>
    <property type="match status" value="1"/>
</dbReference>
<dbReference type="InterPro" id="IPR036388">
    <property type="entry name" value="WH-like_DNA-bd_sf"/>
</dbReference>
<dbReference type="CDD" id="cd08422">
    <property type="entry name" value="PBP2_CrgA_like"/>
    <property type="match status" value="1"/>
</dbReference>
<dbReference type="EMBL" id="QRBF01000001">
    <property type="protein sequence ID" value="RDS86138.1"/>
    <property type="molecule type" value="Genomic_DNA"/>
</dbReference>
<evidence type="ECO:0000256" key="4">
    <source>
        <dbReference type="ARBA" id="ARBA00023163"/>
    </source>
</evidence>
<keyword evidence="7" id="KW-1185">Reference proteome</keyword>
<evidence type="ECO:0000313" key="7">
    <source>
        <dbReference type="Proteomes" id="UP000255334"/>
    </source>
</evidence>
<dbReference type="SUPFAM" id="SSF46785">
    <property type="entry name" value="Winged helix' DNA-binding domain"/>
    <property type="match status" value="1"/>
</dbReference>
<protein>
    <submittedName>
        <fullName evidence="6">LysR family transcriptional regulator</fullName>
    </submittedName>
</protein>
<evidence type="ECO:0000256" key="2">
    <source>
        <dbReference type="ARBA" id="ARBA00023015"/>
    </source>
</evidence>
<name>A0A370XCK6_9GAMM</name>
<dbReference type="InterPro" id="IPR005119">
    <property type="entry name" value="LysR_subst-bd"/>
</dbReference>
<dbReference type="Gene3D" id="3.40.190.290">
    <property type="match status" value="1"/>
</dbReference>
<dbReference type="GO" id="GO:0006351">
    <property type="term" value="P:DNA-templated transcription"/>
    <property type="evidence" value="ECO:0007669"/>
    <property type="project" value="TreeGrafter"/>
</dbReference>
<accession>A0A370XCK6</accession>
<sequence length="310" mass="33535">MSTTLSSINLNRFAVFVAVVEAGSLTRAASRLGIAKTMVSAHLQRLETEIGASLLVRTTRRLHLTEAGEMFYEAARIIVREAEEAVNAIGQSANNPRGTLRITAPVDYGATVIAPLAIAMQQRYPALKIDLLTGDRLFDLIAEGIDVAIRLGRLADSTLQAVQLGRVEEWLVAAPGVLPAKIKTTSPKDLTDLPFIGLSILPRPTTWRFERDGQSKQTVTFSASFTVNTAHAARAAVLAGGGLAVLPDFSIAQDVEEGRLVRVLPKWKLPGGGIFAVYPMAKFRPQKIRVFVDALKAEIEQSGRGVSRVR</sequence>
<dbReference type="Proteomes" id="UP000255334">
    <property type="component" value="Unassembled WGS sequence"/>
</dbReference>
<dbReference type="InterPro" id="IPR000847">
    <property type="entry name" value="LysR_HTH_N"/>
</dbReference>
<dbReference type="PANTHER" id="PTHR30537:SF66">
    <property type="entry name" value="IRON-REGULATED VIRULENCE REGULATORY PROTEIN IRGB"/>
    <property type="match status" value="1"/>
</dbReference>
<keyword evidence="4" id="KW-0804">Transcription</keyword>
<dbReference type="FunFam" id="1.10.10.10:FF:000001">
    <property type="entry name" value="LysR family transcriptional regulator"/>
    <property type="match status" value="1"/>
</dbReference>
<reference evidence="6 7" key="1">
    <citation type="submission" date="2018-07" db="EMBL/GenBank/DDBJ databases">
        <title>Dyella monticola sp. nov. and Dyella psychrodurans sp. nov. isolated from monsoon evergreen broad-leaved forest soil of Dinghu Mountain, China.</title>
        <authorList>
            <person name="Gao Z."/>
            <person name="Qiu L."/>
        </authorList>
    </citation>
    <scope>NUCLEOTIDE SEQUENCE [LARGE SCALE GENOMIC DNA]</scope>
    <source>
        <strain evidence="6 7">4MSK11</strain>
    </source>
</reference>
<dbReference type="GO" id="GO:0003700">
    <property type="term" value="F:DNA-binding transcription factor activity"/>
    <property type="evidence" value="ECO:0007669"/>
    <property type="project" value="InterPro"/>
</dbReference>
<dbReference type="InterPro" id="IPR058163">
    <property type="entry name" value="LysR-type_TF_proteobact-type"/>
</dbReference>
<keyword evidence="2" id="KW-0805">Transcription regulation</keyword>
<evidence type="ECO:0000256" key="1">
    <source>
        <dbReference type="ARBA" id="ARBA00009437"/>
    </source>
</evidence>
<dbReference type="OrthoDB" id="9786526at2"/>
<keyword evidence="3" id="KW-0238">DNA-binding</keyword>
<dbReference type="InterPro" id="IPR036390">
    <property type="entry name" value="WH_DNA-bd_sf"/>
</dbReference>
<dbReference type="PROSITE" id="PS50931">
    <property type="entry name" value="HTH_LYSR"/>
    <property type="match status" value="1"/>
</dbReference>
<evidence type="ECO:0000259" key="5">
    <source>
        <dbReference type="PROSITE" id="PS50931"/>
    </source>
</evidence>
<proteinExistence type="inferred from homology"/>
<dbReference type="Pfam" id="PF00126">
    <property type="entry name" value="HTH_1"/>
    <property type="match status" value="1"/>
</dbReference>
<dbReference type="Pfam" id="PF03466">
    <property type="entry name" value="LysR_substrate"/>
    <property type="match status" value="1"/>
</dbReference>
<dbReference type="PANTHER" id="PTHR30537">
    <property type="entry name" value="HTH-TYPE TRANSCRIPTIONAL REGULATOR"/>
    <property type="match status" value="1"/>
</dbReference>
<evidence type="ECO:0000313" key="6">
    <source>
        <dbReference type="EMBL" id="RDS86138.1"/>
    </source>
</evidence>
<comment type="caution">
    <text evidence="6">The sequence shown here is derived from an EMBL/GenBank/DDBJ whole genome shotgun (WGS) entry which is preliminary data.</text>
</comment>
<dbReference type="AlphaFoldDB" id="A0A370XCK6"/>
<comment type="similarity">
    <text evidence="1">Belongs to the LysR transcriptional regulatory family.</text>
</comment>